<dbReference type="Gene3D" id="1.10.510.10">
    <property type="entry name" value="Transferase(Phosphotransferase) domain 1"/>
    <property type="match status" value="1"/>
</dbReference>
<dbReference type="PANTHER" id="PTHR45631">
    <property type="entry name" value="OS07G0107800 PROTEIN-RELATED"/>
    <property type="match status" value="1"/>
</dbReference>
<evidence type="ECO:0000313" key="1">
    <source>
        <dbReference type="EMBL" id="KAF3445138.1"/>
    </source>
</evidence>
<evidence type="ECO:0000313" key="2">
    <source>
        <dbReference type="Proteomes" id="UP000796880"/>
    </source>
</evidence>
<dbReference type="PANTHER" id="PTHR45631:SF202">
    <property type="entry name" value="SENESCENCE-INDUCED RECEPTOR-LIKE SERINE_THREONINE-PROTEIN KINASE"/>
    <property type="match status" value="1"/>
</dbReference>
<protein>
    <submittedName>
        <fullName evidence="1">Uncharacterized protein</fullName>
    </submittedName>
</protein>
<dbReference type="EMBL" id="VOIH02000006">
    <property type="protein sequence ID" value="KAF3445138.1"/>
    <property type="molecule type" value="Genomic_DNA"/>
</dbReference>
<dbReference type="Proteomes" id="UP000796880">
    <property type="component" value="Unassembled WGS sequence"/>
</dbReference>
<name>A0A8K0H428_9ROSA</name>
<dbReference type="AlphaFoldDB" id="A0A8K0H428"/>
<sequence>MNGLLIRSDDEKPRISQWVASMLENGEIGNIVDSRLRGGFNNASSAWKAVEITNAYVHLKSIDMPTMNQVAVELKECLALNTSPKMNHDHDTKNPTTANLSMDIELIPLAR</sequence>
<proteinExistence type="predicted"/>
<organism evidence="1 2">
    <name type="scientific">Rhamnella rubrinervis</name>
    <dbReference type="NCBI Taxonomy" id="2594499"/>
    <lineage>
        <taxon>Eukaryota</taxon>
        <taxon>Viridiplantae</taxon>
        <taxon>Streptophyta</taxon>
        <taxon>Embryophyta</taxon>
        <taxon>Tracheophyta</taxon>
        <taxon>Spermatophyta</taxon>
        <taxon>Magnoliopsida</taxon>
        <taxon>eudicotyledons</taxon>
        <taxon>Gunneridae</taxon>
        <taxon>Pentapetalae</taxon>
        <taxon>rosids</taxon>
        <taxon>fabids</taxon>
        <taxon>Rosales</taxon>
        <taxon>Rhamnaceae</taxon>
        <taxon>rhamnoid group</taxon>
        <taxon>Rhamneae</taxon>
        <taxon>Rhamnella</taxon>
    </lineage>
</organism>
<comment type="caution">
    <text evidence="1">The sequence shown here is derived from an EMBL/GenBank/DDBJ whole genome shotgun (WGS) entry which is preliminary data.</text>
</comment>
<gene>
    <name evidence="1" type="ORF">FNV43_RR14831</name>
</gene>
<accession>A0A8K0H428</accession>
<keyword evidence="2" id="KW-1185">Reference proteome</keyword>
<reference evidence="1" key="1">
    <citation type="submission" date="2020-03" db="EMBL/GenBank/DDBJ databases">
        <title>A high-quality chromosome-level genome assembly of a woody plant with both climbing and erect habits, Rhamnella rubrinervis.</title>
        <authorList>
            <person name="Lu Z."/>
            <person name="Yang Y."/>
            <person name="Zhu X."/>
            <person name="Sun Y."/>
        </authorList>
    </citation>
    <scope>NUCLEOTIDE SEQUENCE</scope>
    <source>
        <strain evidence="1">BYM</strain>
        <tissue evidence="1">Leaf</tissue>
    </source>
</reference>
<dbReference type="OrthoDB" id="2013020at2759"/>